<dbReference type="InterPro" id="IPR029068">
    <property type="entry name" value="Glyas_Bleomycin-R_OHBP_Dase"/>
</dbReference>
<dbReference type="InterPro" id="IPR004360">
    <property type="entry name" value="Glyas_Fos-R_dOase_dom"/>
</dbReference>
<evidence type="ECO:0000313" key="2">
    <source>
        <dbReference type="EMBL" id="UNZ01776.1"/>
    </source>
</evidence>
<name>A0ABY3YUS9_STRRM</name>
<dbReference type="InterPro" id="IPR037523">
    <property type="entry name" value="VOC_core"/>
</dbReference>
<proteinExistence type="predicted"/>
<dbReference type="EMBL" id="CP094298">
    <property type="protein sequence ID" value="UNZ01776.1"/>
    <property type="molecule type" value="Genomic_DNA"/>
</dbReference>
<dbReference type="Gene3D" id="3.10.180.10">
    <property type="entry name" value="2,3-Dihydroxybiphenyl 1,2-Dioxygenase, domain 1"/>
    <property type="match status" value="1"/>
</dbReference>
<dbReference type="RefSeq" id="WP_003980896.1">
    <property type="nucleotide sequence ID" value="NZ_CP043497.1"/>
</dbReference>
<accession>A0ABY3YUS9</accession>
<sequence>MLDHIAIQVRDIAASVRFYDAVLAPLGGRRTKVFGENVGYGTTGHCLWLVPCTDDGPAREVHLAFAAADRDAVDAFHAAAVAAGAESLHTPRLRPEYHASYYGAFVRDPDGNNIEAVCHTP</sequence>
<dbReference type="PANTHER" id="PTHR35006:SF2">
    <property type="entry name" value="GLYOXALASE FAMILY PROTEIN (AFU_ORTHOLOGUE AFUA_5G14830)"/>
    <property type="match status" value="1"/>
</dbReference>
<protein>
    <submittedName>
        <fullName evidence="2">Glyoxalase-like domain protein</fullName>
    </submittedName>
</protein>
<evidence type="ECO:0000259" key="1">
    <source>
        <dbReference type="PROSITE" id="PS51819"/>
    </source>
</evidence>
<dbReference type="Proteomes" id="UP000829494">
    <property type="component" value="Chromosome"/>
</dbReference>
<reference evidence="2 3" key="1">
    <citation type="submission" date="2022-03" db="EMBL/GenBank/DDBJ databases">
        <title>Complete genome of Streptomyces rimosus ssp. rimosus R7 (=ATCC 10970).</title>
        <authorList>
            <person name="Beganovic S."/>
            <person name="Ruckert C."/>
            <person name="Busche T."/>
            <person name="Kalinowski J."/>
            <person name="Wittmann C."/>
        </authorList>
    </citation>
    <scope>NUCLEOTIDE SEQUENCE [LARGE SCALE GENOMIC DNA]</scope>
    <source>
        <strain evidence="2 3">R7</strain>
    </source>
</reference>
<dbReference type="GeneID" id="66859141"/>
<organism evidence="2 3">
    <name type="scientific">Streptomyces rimosus subsp. rimosus</name>
    <dbReference type="NCBI Taxonomy" id="132474"/>
    <lineage>
        <taxon>Bacteria</taxon>
        <taxon>Bacillati</taxon>
        <taxon>Actinomycetota</taxon>
        <taxon>Actinomycetes</taxon>
        <taxon>Kitasatosporales</taxon>
        <taxon>Streptomycetaceae</taxon>
        <taxon>Streptomyces</taxon>
    </lineage>
</organism>
<evidence type="ECO:0000313" key="3">
    <source>
        <dbReference type="Proteomes" id="UP000829494"/>
    </source>
</evidence>
<dbReference type="PROSITE" id="PS51819">
    <property type="entry name" value="VOC"/>
    <property type="match status" value="1"/>
</dbReference>
<feature type="domain" description="VOC" evidence="1">
    <location>
        <begin position="1"/>
        <end position="119"/>
    </location>
</feature>
<gene>
    <name evidence="2" type="ORF">SRIMR7_06465</name>
</gene>
<keyword evidence="3" id="KW-1185">Reference proteome</keyword>
<dbReference type="Pfam" id="PF00903">
    <property type="entry name" value="Glyoxalase"/>
    <property type="match status" value="1"/>
</dbReference>
<dbReference type="PANTHER" id="PTHR35006">
    <property type="entry name" value="GLYOXALASE FAMILY PROTEIN (AFU_ORTHOLOGUE AFUA_5G14830)"/>
    <property type="match status" value="1"/>
</dbReference>
<dbReference type="SUPFAM" id="SSF54593">
    <property type="entry name" value="Glyoxalase/Bleomycin resistance protein/Dihydroxybiphenyl dioxygenase"/>
    <property type="match status" value="1"/>
</dbReference>